<proteinExistence type="predicted"/>
<dbReference type="PROSITE" id="PS50801">
    <property type="entry name" value="STAS"/>
    <property type="match status" value="1"/>
</dbReference>
<dbReference type="RefSeq" id="WP_119769611.1">
    <property type="nucleotide sequence ID" value="NZ_QYUO01000001.1"/>
</dbReference>
<keyword evidence="3" id="KW-1185">Reference proteome</keyword>
<sequence>MYRPAVTLTVNNAQTALEAGLRAIADGQTEIDLADLSVVDSGAVATMLAWQRAAQRTGKKLLFRNPSANLQSLITLYGVDELLVIAAAAAPRSDLLHH</sequence>
<feature type="domain" description="STAS" evidence="1">
    <location>
        <begin position="1"/>
        <end position="98"/>
    </location>
</feature>
<gene>
    <name evidence="2" type="ORF">D3871_14950</name>
</gene>
<reference evidence="3" key="1">
    <citation type="submission" date="2018-09" db="EMBL/GenBank/DDBJ databases">
        <authorList>
            <person name="Zhu H."/>
        </authorList>
    </citation>
    <scope>NUCLEOTIDE SEQUENCE [LARGE SCALE GENOMIC DNA]</scope>
    <source>
        <strain evidence="3">K1R23-30</strain>
    </source>
</reference>
<dbReference type="Gene3D" id="3.30.750.24">
    <property type="entry name" value="STAS domain"/>
    <property type="match status" value="1"/>
</dbReference>
<accession>A0A3A3FU02</accession>
<dbReference type="InterPro" id="IPR002645">
    <property type="entry name" value="STAS_dom"/>
</dbReference>
<dbReference type="Pfam" id="PF13466">
    <property type="entry name" value="STAS_2"/>
    <property type="match status" value="1"/>
</dbReference>
<dbReference type="Proteomes" id="UP000265955">
    <property type="component" value="Unassembled WGS sequence"/>
</dbReference>
<name>A0A3A3FU02_9BURK</name>
<dbReference type="InterPro" id="IPR058548">
    <property type="entry name" value="MlaB-like_STAS"/>
</dbReference>
<dbReference type="InterPro" id="IPR036513">
    <property type="entry name" value="STAS_dom_sf"/>
</dbReference>
<dbReference type="AlphaFoldDB" id="A0A3A3FU02"/>
<organism evidence="2 3">
    <name type="scientific">Noviherbaspirillum saxi</name>
    <dbReference type="NCBI Taxonomy" id="2320863"/>
    <lineage>
        <taxon>Bacteria</taxon>
        <taxon>Pseudomonadati</taxon>
        <taxon>Pseudomonadota</taxon>
        <taxon>Betaproteobacteria</taxon>
        <taxon>Burkholderiales</taxon>
        <taxon>Oxalobacteraceae</taxon>
        <taxon>Noviherbaspirillum</taxon>
    </lineage>
</organism>
<dbReference type="CDD" id="cd07043">
    <property type="entry name" value="STAS_anti-anti-sigma_factors"/>
    <property type="match status" value="1"/>
</dbReference>
<dbReference type="OrthoDB" id="9156744at2"/>
<protein>
    <submittedName>
        <fullName evidence="2">STAS domain-containing protein</fullName>
    </submittedName>
</protein>
<comment type="caution">
    <text evidence="2">The sequence shown here is derived from an EMBL/GenBank/DDBJ whole genome shotgun (WGS) entry which is preliminary data.</text>
</comment>
<dbReference type="EMBL" id="QYUO01000001">
    <property type="protein sequence ID" value="RJF99672.1"/>
    <property type="molecule type" value="Genomic_DNA"/>
</dbReference>
<evidence type="ECO:0000313" key="2">
    <source>
        <dbReference type="EMBL" id="RJF99672.1"/>
    </source>
</evidence>
<evidence type="ECO:0000259" key="1">
    <source>
        <dbReference type="PROSITE" id="PS50801"/>
    </source>
</evidence>
<evidence type="ECO:0000313" key="3">
    <source>
        <dbReference type="Proteomes" id="UP000265955"/>
    </source>
</evidence>
<dbReference type="SUPFAM" id="SSF52091">
    <property type="entry name" value="SpoIIaa-like"/>
    <property type="match status" value="1"/>
</dbReference>